<evidence type="ECO:0000313" key="2">
    <source>
        <dbReference type="EMBL" id="TLS54020.1"/>
    </source>
</evidence>
<dbReference type="InterPro" id="IPR007492">
    <property type="entry name" value="LytTR_DNA-bd_dom"/>
</dbReference>
<organism evidence="2 3">
    <name type="scientific">Paenibacillus antri</name>
    <dbReference type="NCBI Taxonomy" id="2582848"/>
    <lineage>
        <taxon>Bacteria</taxon>
        <taxon>Bacillati</taxon>
        <taxon>Bacillota</taxon>
        <taxon>Bacilli</taxon>
        <taxon>Bacillales</taxon>
        <taxon>Paenibacillaceae</taxon>
        <taxon>Paenibacillus</taxon>
    </lineage>
</organism>
<feature type="domain" description="HTH LytTR-type" evidence="1">
    <location>
        <begin position="9"/>
        <end position="105"/>
    </location>
</feature>
<evidence type="ECO:0000313" key="3">
    <source>
        <dbReference type="Proteomes" id="UP000309676"/>
    </source>
</evidence>
<proteinExistence type="predicted"/>
<dbReference type="Proteomes" id="UP000309676">
    <property type="component" value="Unassembled WGS sequence"/>
</dbReference>
<name>A0A5R9GIA9_9BACL</name>
<dbReference type="EMBL" id="VCIW01000001">
    <property type="protein sequence ID" value="TLS54020.1"/>
    <property type="molecule type" value="Genomic_DNA"/>
</dbReference>
<dbReference type="Pfam" id="PF04397">
    <property type="entry name" value="LytTR"/>
    <property type="match status" value="1"/>
</dbReference>
<protein>
    <submittedName>
        <fullName evidence="2">LytTR family transcriptional regulator</fullName>
    </submittedName>
</protein>
<dbReference type="GO" id="GO:0003677">
    <property type="term" value="F:DNA binding"/>
    <property type="evidence" value="ECO:0007669"/>
    <property type="project" value="InterPro"/>
</dbReference>
<dbReference type="Gene3D" id="2.40.50.1020">
    <property type="entry name" value="LytTr DNA-binding domain"/>
    <property type="match status" value="1"/>
</dbReference>
<comment type="caution">
    <text evidence="2">The sequence shown here is derived from an EMBL/GenBank/DDBJ whole genome shotgun (WGS) entry which is preliminary data.</text>
</comment>
<evidence type="ECO:0000259" key="1">
    <source>
        <dbReference type="SMART" id="SM00850"/>
    </source>
</evidence>
<reference evidence="2 3" key="1">
    <citation type="submission" date="2019-05" db="EMBL/GenBank/DDBJ databases">
        <authorList>
            <person name="Narsing Rao M.P."/>
            <person name="Li W.J."/>
        </authorList>
    </citation>
    <scope>NUCLEOTIDE SEQUENCE [LARGE SCALE GENOMIC DNA]</scope>
    <source>
        <strain evidence="2 3">SYSU_K30003</strain>
    </source>
</reference>
<sequence length="112" mass="12875">MMRVLRRDGTVCELSEDQILYITTFQKVITVHTRDGEYIFPTTFEHVQRVIESLGFAKLDRSFLVQLGKVCRYDAERRVVHFDDAPGISAPVSEPNVAKVVDYLKDKKSENP</sequence>
<dbReference type="SMART" id="SM00850">
    <property type="entry name" value="LytTR"/>
    <property type="match status" value="1"/>
</dbReference>
<dbReference type="AlphaFoldDB" id="A0A5R9GIA9"/>
<gene>
    <name evidence="2" type="ORF">FE782_01330</name>
</gene>
<keyword evidence="3" id="KW-1185">Reference proteome</keyword>
<accession>A0A5R9GIA9</accession>